<keyword evidence="3" id="KW-1185">Reference proteome</keyword>
<name>A0A8H7AL41_9EURO</name>
<gene>
    <name evidence="2" type="ORF">GJ744_007316</name>
</gene>
<proteinExistence type="predicted"/>
<dbReference type="OrthoDB" id="10352694at2759"/>
<comment type="caution">
    <text evidence="2">The sequence shown here is derived from an EMBL/GenBank/DDBJ whole genome shotgun (WGS) entry which is preliminary data.</text>
</comment>
<feature type="region of interest" description="Disordered" evidence="1">
    <location>
        <begin position="1"/>
        <end position="117"/>
    </location>
</feature>
<reference evidence="2" key="1">
    <citation type="submission" date="2020-02" db="EMBL/GenBank/DDBJ databases">
        <authorList>
            <person name="Palmer J.M."/>
        </authorList>
    </citation>
    <scope>NUCLEOTIDE SEQUENCE</scope>
    <source>
        <strain evidence="2">EPUS1.4</strain>
        <tissue evidence="2">Thallus</tissue>
    </source>
</reference>
<dbReference type="Proteomes" id="UP000606974">
    <property type="component" value="Unassembled WGS sequence"/>
</dbReference>
<organism evidence="2 3">
    <name type="scientific">Endocarpon pusillum</name>
    <dbReference type="NCBI Taxonomy" id="364733"/>
    <lineage>
        <taxon>Eukaryota</taxon>
        <taxon>Fungi</taxon>
        <taxon>Dikarya</taxon>
        <taxon>Ascomycota</taxon>
        <taxon>Pezizomycotina</taxon>
        <taxon>Eurotiomycetes</taxon>
        <taxon>Chaetothyriomycetidae</taxon>
        <taxon>Verrucariales</taxon>
        <taxon>Verrucariaceae</taxon>
        <taxon>Endocarpon</taxon>
    </lineage>
</organism>
<feature type="region of interest" description="Disordered" evidence="1">
    <location>
        <begin position="437"/>
        <end position="467"/>
    </location>
</feature>
<feature type="compositionally biased region" description="Pro residues" evidence="1">
    <location>
        <begin position="451"/>
        <end position="462"/>
    </location>
</feature>
<dbReference type="AlphaFoldDB" id="A0A8H7AL41"/>
<sequence>MPPGGTKNAPAAGAKRDKQESGELSPEPPPQRKKADRRSPEAQKPPEQAKGIGEQQRQTQQQSGLTRDQRQSSQTSRQSQQPQQSQQSQQSQHFQQSQQLRYLPKSSQPAKQEKASALSPLSSACHAYLHEIVQQGLISREQAVEKWMRWRTDPKYQEVFCDVMCNVLGELQEEHDEAGPSESQLSRKEQRRLELAEAFLAAWHNLDQQRDILGRELQRLKTAQPQRASTEASGLSQGYCDMSSESQDQACKSLIEGMIRTERMTRDQGHGAWEAWVRFPELHSCFTESAIDTLQKAESRELGSLPQGERSLLRRTRKFIQACGSTAQGDISAPPTYQQQMQTQPSDQQSQLKRRYNEASGLIKHITQEGVLSAEQGAWVWKGWKERLTFRPQFMRDVMELVENLGGGDRRSRPPGQRALLESAEAFLATYEVPGAQQRQTPAASHSQQRPPAPIRPPPSTLPQPQSQACRALLREMTIQQILTPESEAQKWEIWKKDSYWRSEFVMDVFQMRDALRQGSGPKASPSARVRLLKLSEGFLACSLD</sequence>
<feature type="compositionally biased region" description="Polar residues" evidence="1">
    <location>
        <begin position="437"/>
        <end position="450"/>
    </location>
</feature>
<protein>
    <submittedName>
        <fullName evidence="2">Uncharacterized protein</fullName>
    </submittedName>
</protein>
<evidence type="ECO:0000256" key="1">
    <source>
        <dbReference type="SAM" id="MobiDB-lite"/>
    </source>
</evidence>
<evidence type="ECO:0000313" key="3">
    <source>
        <dbReference type="Proteomes" id="UP000606974"/>
    </source>
</evidence>
<feature type="compositionally biased region" description="Low complexity" evidence="1">
    <location>
        <begin position="71"/>
        <end position="99"/>
    </location>
</feature>
<evidence type="ECO:0000313" key="2">
    <source>
        <dbReference type="EMBL" id="KAF7510002.1"/>
    </source>
</evidence>
<dbReference type="EMBL" id="JAACFV010000035">
    <property type="protein sequence ID" value="KAF7510002.1"/>
    <property type="molecule type" value="Genomic_DNA"/>
</dbReference>
<accession>A0A8H7AL41</accession>